<sequence>MTEGGRMPKYRCPVCNKPLTKKEYEQALGILGERERHLREEKSELEKKVRAANAKARKAKKEGTQEGVVKERKRTQRLLQGRDKQIQTLKERIDQLKKGSTPQTEGLEFEDKLAVRLRKEFPQDDIQHKGRAGDVLHIVMFDKKPAGTIIYECKRTPRILKQHVQQARLARKSREADFAVLVTTGEKKGYSGLAQMDGVLVVSPLGAIPLASLLRIHLIEMLRAKIAKEERAVIARRLMQYIASPQFKNPIEEVVQLTSELQEMVKKEAKDHFRTWKKRWNHYQTICWDSSLVQENIQLVLHGKQPKAITHPKRAPIELPAPAE</sequence>
<gene>
    <name evidence="2" type="ORF">E3J38_04735</name>
</gene>
<feature type="region of interest" description="Disordered" evidence="1">
    <location>
        <begin position="41"/>
        <end position="72"/>
    </location>
</feature>
<reference evidence="2 3" key="1">
    <citation type="submission" date="2019-03" db="EMBL/GenBank/DDBJ databases">
        <title>Metabolic potential of uncultured bacteria and archaea associated with petroleum seepage in deep-sea sediments.</title>
        <authorList>
            <person name="Dong X."/>
            <person name="Hubert C."/>
        </authorList>
    </citation>
    <scope>NUCLEOTIDE SEQUENCE [LARGE SCALE GENOMIC DNA]</scope>
    <source>
        <strain evidence="2">E29_bin36</strain>
    </source>
</reference>
<dbReference type="AlphaFoldDB" id="A0A523XNS2"/>
<proteinExistence type="predicted"/>
<organism evidence="2 3">
    <name type="scientific">candidate division TA06 bacterium</name>
    <dbReference type="NCBI Taxonomy" id="2250710"/>
    <lineage>
        <taxon>Bacteria</taxon>
        <taxon>Bacteria division TA06</taxon>
    </lineage>
</organism>
<dbReference type="InterPro" id="IPR019219">
    <property type="entry name" value="DUF2130"/>
</dbReference>
<comment type="caution">
    <text evidence="2">The sequence shown here is derived from an EMBL/GenBank/DDBJ whole genome shotgun (WGS) entry which is preliminary data.</text>
</comment>
<protein>
    <submittedName>
        <fullName evidence="2">DUF2130 domain-containing protein</fullName>
    </submittedName>
</protein>
<name>A0A523XNS2_UNCT6</name>
<accession>A0A523XNS2</accession>
<evidence type="ECO:0000256" key="1">
    <source>
        <dbReference type="SAM" id="MobiDB-lite"/>
    </source>
</evidence>
<evidence type="ECO:0000313" key="2">
    <source>
        <dbReference type="EMBL" id="TET80934.1"/>
    </source>
</evidence>
<feature type="compositionally biased region" description="Basic and acidic residues" evidence="1">
    <location>
        <begin position="61"/>
        <end position="70"/>
    </location>
</feature>
<dbReference type="SUPFAM" id="SSF75712">
    <property type="entry name" value="Rad50 coiled-coil Zn hook"/>
    <property type="match status" value="1"/>
</dbReference>
<evidence type="ECO:0000313" key="3">
    <source>
        <dbReference type="Proteomes" id="UP000315534"/>
    </source>
</evidence>
<dbReference type="Proteomes" id="UP000315534">
    <property type="component" value="Unassembled WGS sequence"/>
</dbReference>
<dbReference type="EMBL" id="SOIP01000286">
    <property type="protein sequence ID" value="TET80934.1"/>
    <property type="molecule type" value="Genomic_DNA"/>
</dbReference>
<dbReference type="Pfam" id="PF09903">
    <property type="entry name" value="DUF2130"/>
    <property type="match status" value="1"/>
</dbReference>